<evidence type="ECO:0000256" key="1">
    <source>
        <dbReference type="SAM" id="Coils"/>
    </source>
</evidence>
<name>Q22W21_TETTS</name>
<sequence>MSSLLDNKMSNKSIEIYCQEHKDKIIFLSYRQQNQQPQIEIECQTCRASKQKQTDWIYVVLSQLFQNNKNEMIYGFPPFKDDEFLKAYYEKINYNSQIQQESLEEIKQKFQAIKQEVIQKLESIEMQFFKQYEDCIKQSLSYQNEIYQMQQRDELISLVSENLNVDQKLQDFFKKQFQNLENKEAVLKDKINEYQKLVGKSMDFNDINQNILQLEHLCQNLKSFLDTKEDKMDSIQETTRNVNQKILNSELKEFSLIDKQEELNLTKVFKNEIQKIENEDITNHSEQVHLQSISQISNNLQSQLENQLEFQVEQVVEKQIENKQENNEINQNFKENPIGQQQINDLYQEEQVQNMLNHNNEGMNSQHFTYQIYENYDSKEDNVDDDNNDEENKEQINNLEGQDYQNDECLNSENFKINQGEIIAKKDLRGQIEIFINQCNYYLQNILDRCEYKWETLEQIIVKQNQFLAYQHDQIFQIKIVGKYHSKFLSSASHNNLTFLKIYLKEKLVIFLLFIAINIYLKYIKVFINDLQILIIID</sequence>
<evidence type="ECO:0000313" key="4">
    <source>
        <dbReference type="Proteomes" id="UP000009168"/>
    </source>
</evidence>
<evidence type="ECO:0000313" key="3">
    <source>
        <dbReference type="EMBL" id="EAR89596.2"/>
    </source>
</evidence>
<dbReference type="HOGENOM" id="CLU_587285_0_0_1"/>
<gene>
    <name evidence="3" type="ORF">TTHERM_00161110</name>
</gene>
<dbReference type="EMBL" id="GG662820">
    <property type="protein sequence ID" value="EAR89596.2"/>
    <property type="molecule type" value="Genomic_DNA"/>
</dbReference>
<keyword evidence="2" id="KW-0472">Membrane</keyword>
<accession>Q22W21</accession>
<dbReference type="KEGG" id="tet:TTHERM_00161110"/>
<protein>
    <submittedName>
        <fullName evidence="3">Transmembrane protein, putative</fullName>
    </submittedName>
</protein>
<dbReference type="GeneID" id="7833953"/>
<dbReference type="Proteomes" id="UP000009168">
    <property type="component" value="Unassembled WGS sequence"/>
</dbReference>
<dbReference type="RefSeq" id="XP_001009841.2">
    <property type="nucleotide sequence ID" value="XM_001009841.2"/>
</dbReference>
<keyword evidence="2 3" id="KW-0812">Transmembrane</keyword>
<reference evidence="4" key="1">
    <citation type="journal article" date="2006" name="PLoS Biol.">
        <title>Macronuclear genome sequence of the ciliate Tetrahymena thermophila, a model eukaryote.</title>
        <authorList>
            <person name="Eisen J.A."/>
            <person name="Coyne R.S."/>
            <person name="Wu M."/>
            <person name="Wu D."/>
            <person name="Thiagarajan M."/>
            <person name="Wortman J.R."/>
            <person name="Badger J.H."/>
            <person name="Ren Q."/>
            <person name="Amedeo P."/>
            <person name="Jones K.M."/>
            <person name="Tallon L.J."/>
            <person name="Delcher A.L."/>
            <person name="Salzberg S.L."/>
            <person name="Silva J.C."/>
            <person name="Haas B.J."/>
            <person name="Majoros W.H."/>
            <person name="Farzad M."/>
            <person name="Carlton J.M."/>
            <person name="Smith R.K. Jr."/>
            <person name="Garg J."/>
            <person name="Pearlman R.E."/>
            <person name="Karrer K.M."/>
            <person name="Sun L."/>
            <person name="Manning G."/>
            <person name="Elde N.C."/>
            <person name="Turkewitz A.P."/>
            <person name="Asai D.J."/>
            <person name="Wilkes D.E."/>
            <person name="Wang Y."/>
            <person name="Cai H."/>
            <person name="Collins K."/>
            <person name="Stewart B.A."/>
            <person name="Lee S.R."/>
            <person name="Wilamowska K."/>
            <person name="Weinberg Z."/>
            <person name="Ruzzo W.L."/>
            <person name="Wloga D."/>
            <person name="Gaertig J."/>
            <person name="Frankel J."/>
            <person name="Tsao C.-C."/>
            <person name="Gorovsky M.A."/>
            <person name="Keeling P.J."/>
            <person name="Waller R.F."/>
            <person name="Patron N.J."/>
            <person name="Cherry J.M."/>
            <person name="Stover N.A."/>
            <person name="Krieger C.J."/>
            <person name="del Toro C."/>
            <person name="Ryder H.F."/>
            <person name="Williamson S.C."/>
            <person name="Barbeau R.A."/>
            <person name="Hamilton E.P."/>
            <person name="Orias E."/>
        </authorList>
    </citation>
    <scope>NUCLEOTIDE SEQUENCE [LARGE SCALE GENOMIC DNA]</scope>
    <source>
        <strain evidence="4">SB210</strain>
    </source>
</reference>
<keyword evidence="4" id="KW-1185">Reference proteome</keyword>
<proteinExistence type="predicted"/>
<organism evidence="3 4">
    <name type="scientific">Tetrahymena thermophila (strain SB210)</name>
    <dbReference type="NCBI Taxonomy" id="312017"/>
    <lineage>
        <taxon>Eukaryota</taxon>
        <taxon>Sar</taxon>
        <taxon>Alveolata</taxon>
        <taxon>Ciliophora</taxon>
        <taxon>Intramacronucleata</taxon>
        <taxon>Oligohymenophorea</taxon>
        <taxon>Hymenostomatida</taxon>
        <taxon>Tetrahymenina</taxon>
        <taxon>Tetrahymenidae</taxon>
        <taxon>Tetrahymena</taxon>
    </lineage>
</organism>
<keyword evidence="2" id="KW-1133">Transmembrane helix</keyword>
<feature type="transmembrane region" description="Helical" evidence="2">
    <location>
        <begin position="508"/>
        <end position="528"/>
    </location>
</feature>
<feature type="coiled-coil region" evidence="1">
    <location>
        <begin position="225"/>
        <end position="279"/>
    </location>
</feature>
<evidence type="ECO:0000256" key="2">
    <source>
        <dbReference type="SAM" id="Phobius"/>
    </source>
</evidence>
<keyword evidence="1" id="KW-0175">Coiled coil</keyword>
<dbReference type="AlphaFoldDB" id="Q22W21"/>
<dbReference type="InParanoid" id="Q22W21"/>